<dbReference type="GO" id="GO:0004559">
    <property type="term" value="F:alpha-mannosidase activity"/>
    <property type="evidence" value="ECO:0007669"/>
    <property type="project" value="TreeGrafter"/>
</dbReference>
<evidence type="ECO:0000313" key="11">
    <source>
        <dbReference type="Proteomes" id="UP000239649"/>
    </source>
</evidence>
<comment type="subcellular location">
    <subcellularLocation>
        <location evidence="1">Golgi apparatus membrane</location>
        <topology evidence="1">Single-pass type II membrane protein</topology>
    </subcellularLocation>
</comment>
<evidence type="ECO:0000256" key="7">
    <source>
        <dbReference type="ARBA" id="ARBA00023034"/>
    </source>
</evidence>
<sequence>MWRMCCGLLVAALTCRTTVVQCLELDPKLRTHAFYYAWYGTPGVDGRWKHWDHEVLPHWTPQVSAQYPAIGTRFKPPQALHSPFYPLAGPYSSADPATVRRHFRELRQAGVGVAALSWWGPQWRQGTTDTQGVSTDQLLPVVLEAAEAEGLRVAFHLEPYPGRSAATTREDLLYLMRRVGGSPAVLRLRRRGASLAPGAGGDDATAGGAVNGTAVDAVNATAGGAHGLPLFYVYDSFHIPPEDWAALLQPGGEASLRGTEADGIFVGLWLNQHDGDMQLLPGGFDGFYTYFASEAVSYGADPSNWPTLSAWARDHSMLFVPSVGPGYDDSKIRPWNAAATRDREGGERYRRWWEAALDAQPAAVSITSFNEWGEGTQIEAARAPDGGEAGGGTARYQSYGGTTGHDEWLYMRLTAGFAARLGAQQRQRGGAQQHGGGAHSEL</sequence>
<proteinExistence type="inferred from homology"/>
<keyword evidence="6" id="KW-1133">Transmembrane helix</keyword>
<dbReference type="GO" id="GO:0000139">
    <property type="term" value="C:Golgi membrane"/>
    <property type="evidence" value="ECO:0007669"/>
    <property type="project" value="UniProtKB-SubCell"/>
</dbReference>
<accession>A0A2P6V857</accession>
<gene>
    <name evidence="10" type="ORF">C2E20_6309</name>
</gene>
<dbReference type="OrthoDB" id="406152at2759"/>
<keyword evidence="4" id="KW-0378">Hydrolase</keyword>
<keyword evidence="9" id="KW-0732">Signal</keyword>
<reference evidence="10 11" key="1">
    <citation type="journal article" date="2018" name="Plant J.">
        <title>Genome sequences of Chlorella sorokiniana UTEX 1602 and Micractinium conductrix SAG 241.80: implications to maltose excretion by a green alga.</title>
        <authorList>
            <person name="Arriola M.B."/>
            <person name="Velmurugan N."/>
            <person name="Zhang Y."/>
            <person name="Plunkett M.H."/>
            <person name="Hondzo H."/>
            <person name="Barney B.M."/>
        </authorList>
    </citation>
    <scope>NUCLEOTIDE SEQUENCE [LARGE SCALE GENOMIC DNA]</scope>
    <source>
        <strain evidence="10 11">SAG 241.80</strain>
    </source>
</reference>
<comment type="caution">
    <text evidence="10">The sequence shown here is derived from an EMBL/GenBank/DDBJ whole genome shotgun (WGS) entry which is preliminary data.</text>
</comment>
<feature type="signal peptide" evidence="9">
    <location>
        <begin position="1"/>
        <end position="22"/>
    </location>
</feature>
<dbReference type="Proteomes" id="UP000239649">
    <property type="component" value="Unassembled WGS sequence"/>
</dbReference>
<dbReference type="InterPro" id="IPR026071">
    <property type="entry name" value="Glyco_Hydrolase_99"/>
</dbReference>
<keyword evidence="3" id="KW-0812">Transmembrane</keyword>
<dbReference type="STRING" id="554055.A0A2P6V857"/>
<keyword evidence="7" id="KW-0333">Golgi apparatus</keyword>
<evidence type="ECO:0000256" key="4">
    <source>
        <dbReference type="ARBA" id="ARBA00022801"/>
    </source>
</evidence>
<keyword evidence="8" id="KW-0472">Membrane</keyword>
<evidence type="ECO:0000256" key="9">
    <source>
        <dbReference type="SAM" id="SignalP"/>
    </source>
</evidence>
<dbReference type="CDD" id="cd11574">
    <property type="entry name" value="GH99"/>
    <property type="match status" value="1"/>
</dbReference>
<evidence type="ECO:0000256" key="6">
    <source>
        <dbReference type="ARBA" id="ARBA00022989"/>
    </source>
</evidence>
<keyword evidence="11" id="KW-1185">Reference proteome</keyword>
<dbReference type="Gene3D" id="3.20.20.80">
    <property type="entry name" value="Glycosidases"/>
    <property type="match status" value="1"/>
</dbReference>
<comment type="similarity">
    <text evidence="2">Belongs to the glycosyl hydrolase 99 family.</text>
</comment>
<dbReference type="PANTHER" id="PTHR13572">
    <property type="entry name" value="ENDO-ALPHA-1,2-MANNOSIDASE"/>
    <property type="match status" value="1"/>
</dbReference>
<evidence type="ECO:0000256" key="5">
    <source>
        <dbReference type="ARBA" id="ARBA00022968"/>
    </source>
</evidence>
<dbReference type="EMBL" id="LHPF02000021">
    <property type="protein sequence ID" value="PSC70263.1"/>
    <property type="molecule type" value="Genomic_DNA"/>
</dbReference>
<evidence type="ECO:0000256" key="8">
    <source>
        <dbReference type="ARBA" id="ARBA00023136"/>
    </source>
</evidence>
<dbReference type="PANTHER" id="PTHR13572:SF4">
    <property type="entry name" value="RE57134P"/>
    <property type="match status" value="1"/>
</dbReference>
<evidence type="ECO:0000313" key="10">
    <source>
        <dbReference type="EMBL" id="PSC70263.1"/>
    </source>
</evidence>
<name>A0A2P6V857_9CHLO</name>
<keyword evidence="5" id="KW-0735">Signal-anchor</keyword>
<evidence type="ECO:0000256" key="1">
    <source>
        <dbReference type="ARBA" id="ARBA00004323"/>
    </source>
</evidence>
<organism evidence="10 11">
    <name type="scientific">Micractinium conductrix</name>
    <dbReference type="NCBI Taxonomy" id="554055"/>
    <lineage>
        <taxon>Eukaryota</taxon>
        <taxon>Viridiplantae</taxon>
        <taxon>Chlorophyta</taxon>
        <taxon>core chlorophytes</taxon>
        <taxon>Trebouxiophyceae</taxon>
        <taxon>Chlorellales</taxon>
        <taxon>Chlorellaceae</taxon>
        <taxon>Chlorella clade</taxon>
        <taxon>Micractinium</taxon>
    </lineage>
</organism>
<evidence type="ECO:0000256" key="3">
    <source>
        <dbReference type="ARBA" id="ARBA00022692"/>
    </source>
</evidence>
<protein>
    <submittedName>
        <fullName evidence="10">Glyco endo-alpha-1,2-mannosidase</fullName>
    </submittedName>
</protein>
<dbReference type="Pfam" id="PF16317">
    <property type="entry name" value="Glyco_hydro_99"/>
    <property type="match status" value="1"/>
</dbReference>
<feature type="chain" id="PRO_5015173623" evidence="9">
    <location>
        <begin position="23"/>
        <end position="442"/>
    </location>
</feature>
<dbReference type="AlphaFoldDB" id="A0A2P6V857"/>
<evidence type="ECO:0000256" key="2">
    <source>
        <dbReference type="ARBA" id="ARBA00009559"/>
    </source>
</evidence>